<sequence length="207" mass="22522">MRTTDIHSYQPRQGHGLPHDPFNAIVGPRPIGWISTCNAQGAANLAPYSFFNAFNYVPPIVGFASIGLKDTVRNVQATGEFVWNLATRDLAEAMNTTCAAVPPEVDEFVLAGLTPRASTLVRPPRVAESRVTFECRCTQVQQLHGADGTAVDTWLVLGEVVAVHIDKALLRDGIYDTANAGHILRAGGPADYFTVGPEQLFKMHRPR</sequence>
<dbReference type="SUPFAM" id="SSF50475">
    <property type="entry name" value="FMN-binding split barrel"/>
    <property type="match status" value="1"/>
</dbReference>
<dbReference type="OrthoDB" id="9794638at2"/>
<evidence type="ECO:0000256" key="1">
    <source>
        <dbReference type="SAM" id="MobiDB-lite"/>
    </source>
</evidence>
<name>A0A1I7IBF9_9BURK</name>
<keyword evidence="4" id="KW-1185">Reference proteome</keyword>
<accession>A0A1I7IBF9</accession>
<dbReference type="GO" id="GO:0010181">
    <property type="term" value="F:FMN binding"/>
    <property type="evidence" value="ECO:0007669"/>
    <property type="project" value="InterPro"/>
</dbReference>
<dbReference type="GO" id="GO:0016646">
    <property type="term" value="F:oxidoreductase activity, acting on the CH-NH group of donors, NAD or NADP as acceptor"/>
    <property type="evidence" value="ECO:0007669"/>
    <property type="project" value="UniProtKB-ARBA"/>
</dbReference>
<reference evidence="3 4" key="1">
    <citation type="submission" date="2016-10" db="EMBL/GenBank/DDBJ databases">
        <authorList>
            <person name="de Groot N.N."/>
        </authorList>
    </citation>
    <scope>NUCLEOTIDE SEQUENCE [LARGE SCALE GENOMIC DNA]</scope>
    <source>
        <strain evidence="3 4">R-24608</strain>
    </source>
</reference>
<protein>
    <submittedName>
        <fullName evidence="3">NADH-FMN oxidoreductase RutF, flavin reductase (DIM6/NTAB) family</fullName>
    </submittedName>
</protein>
<dbReference type="RefSeq" id="WP_054257420.1">
    <property type="nucleotide sequence ID" value="NZ_CYIG01000039.1"/>
</dbReference>
<evidence type="ECO:0000313" key="4">
    <source>
        <dbReference type="Proteomes" id="UP000183656"/>
    </source>
</evidence>
<feature type="domain" description="Flavin reductase like" evidence="2">
    <location>
        <begin position="26"/>
        <end position="177"/>
    </location>
</feature>
<dbReference type="AlphaFoldDB" id="A0A1I7IBF9"/>
<dbReference type="STRING" id="343013.SAMN04489707_101564"/>
<feature type="compositionally biased region" description="Polar residues" evidence="1">
    <location>
        <begin position="1"/>
        <end position="11"/>
    </location>
</feature>
<dbReference type="PANTHER" id="PTHR43812">
    <property type="entry name" value="BLR2425 PROTEIN"/>
    <property type="match status" value="1"/>
</dbReference>
<dbReference type="EMBL" id="FPBX01000015">
    <property type="protein sequence ID" value="SFU70279.1"/>
    <property type="molecule type" value="Genomic_DNA"/>
</dbReference>
<proteinExistence type="predicted"/>
<evidence type="ECO:0000313" key="3">
    <source>
        <dbReference type="EMBL" id="SFU70279.1"/>
    </source>
</evidence>
<dbReference type="Proteomes" id="UP000183656">
    <property type="component" value="Unassembled WGS sequence"/>
</dbReference>
<evidence type="ECO:0000259" key="2">
    <source>
        <dbReference type="SMART" id="SM00903"/>
    </source>
</evidence>
<dbReference type="PANTHER" id="PTHR43812:SF2">
    <property type="entry name" value="FLAVIN REDUCTASE LIKE DOMAIN-CONTAINING PROTEIN"/>
    <property type="match status" value="1"/>
</dbReference>
<organism evidence="3 4">
    <name type="scientific">Paenacidovorax caeni</name>
    <dbReference type="NCBI Taxonomy" id="343013"/>
    <lineage>
        <taxon>Bacteria</taxon>
        <taxon>Pseudomonadati</taxon>
        <taxon>Pseudomonadota</taxon>
        <taxon>Betaproteobacteria</taxon>
        <taxon>Burkholderiales</taxon>
        <taxon>Comamonadaceae</taxon>
        <taxon>Paenacidovorax</taxon>
    </lineage>
</organism>
<dbReference type="SMART" id="SM00903">
    <property type="entry name" value="Flavin_Reduct"/>
    <property type="match status" value="1"/>
</dbReference>
<dbReference type="InterPro" id="IPR002563">
    <property type="entry name" value="Flavin_Rdtase-like_dom"/>
</dbReference>
<feature type="region of interest" description="Disordered" evidence="1">
    <location>
        <begin position="1"/>
        <end position="21"/>
    </location>
</feature>
<dbReference type="Gene3D" id="2.30.110.10">
    <property type="entry name" value="Electron Transport, Fmn-binding Protein, Chain A"/>
    <property type="match status" value="1"/>
</dbReference>
<dbReference type="InterPro" id="IPR012349">
    <property type="entry name" value="Split_barrel_FMN-bd"/>
</dbReference>
<gene>
    <name evidence="3" type="ORF">SAMN04489707_101564</name>
</gene>
<dbReference type="Pfam" id="PF01613">
    <property type="entry name" value="Flavin_Reduct"/>
    <property type="match status" value="1"/>
</dbReference>